<accession>A0ABS7ZA17</accession>
<comment type="caution">
    <text evidence="2">The sequence shown here is derived from an EMBL/GenBank/DDBJ whole genome shotgun (WGS) entry which is preliminary data.</text>
</comment>
<keyword evidence="3" id="KW-1185">Reference proteome</keyword>
<dbReference type="EMBL" id="JADEYP010000033">
    <property type="protein sequence ID" value="MCA5006417.1"/>
    <property type="molecule type" value="Genomic_DNA"/>
</dbReference>
<evidence type="ECO:0000259" key="1">
    <source>
        <dbReference type="Pfam" id="PF18899"/>
    </source>
</evidence>
<feature type="domain" description="DUF5655" evidence="1">
    <location>
        <begin position="76"/>
        <end position="180"/>
    </location>
</feature>
<organism evidence="2 3">
    <name type="scientific">Sphingobacterium bovistauri</name>
    <dbReference type="NCBI Taxonomy" id="2781959"/>
    <lineage>
        <taxon>Bacteria</taxon>
        <taxon>Pseudomonadati</taxon>
        <taxon>Bacteroidota</taxon>
        <taxon>Sphingobacteriia</taxon>
        <taxon>Sphingobacteriales</taxon>
        <taxon>Sphingobacteriaceae</taxon>
        <taxon>Sphingobacterium</taxon>
    </lineage>
</organism>
<sequence>MDKAFESMIENLYKITGKTLDEWITIVKNENFNKHGEIVKFLKEQHQLTHGYANLIGHRSKSSDAASAPDKDDLIAQQYKGKEALRPIYEALKVKVLGLGNDIEIAPKKANVSFRRAKQFVLIGPATKTRFEVGLFLKNFPATERLIAEKEDAMCTHKVNLSKIEDIDEELLTWITMSYSNAFK</sequence>
<dbReference type="Pfam" id="PF18899">
    <property type="entry name" value="DUF5655"/>
    <property type="match status" value="1"/>
</dbReference>
<evidence type="ECO:0000313" key="2">
    <source>
        <dbReference type="EMBL" id="MCA5006417.1"/>
    </source>
</evidence>
<gene>
    <name evidence="2" type="ORF">IPZ78_14815</name>
</gene>
<proteinExistence type="predicted"/>
<reference evidence="2" key="1">
    <citation type="submission" date="2020-10" db="EMBL/GenBank/DDBJ databases">
        <authorList>
            <person name="Lu T."/>
            <person name="Wang Q."/>
            <person name="Han X."/>
        </authorList>
    </citation>
    <scope>NUCLEOTIDE SEQUENCE</scope>
    <source>
        <strain evidence="2">WQ 366</strain>
    </source>
</reference>
<dbReference type="InterPro" id="IPR043714">
    <property type="entry name" value="DUF5655"/>
</dbReference>
<protein>
    <submittedName>
        <fullName evidence="2">DUF4287 domain-containing protein</fullName>
    </submittedName>
</protein>
<dbReference type="InterPro" id="IPR025629">
    <property type="entry name" value="DUF4287"/>
</dbReference>
<evidence type="ECO:0000313" key="3">
    <source>
        <dbReference type="Proteomes" id="UP001165302"/>
    </source>
</evidence>
<dbReference type="Proteomes" id="UP001165302">
    <property type="component" value="Unassembled WGS sequence"/>
</dbReference>
<dbReference type="Pfam" id="PF14117">
    <property type="entry name" value="DUF4287"/>
    <property type="match status" value="1"/>
</dbReference>
<name>A0ABS7ZA17_9SPHI</name>